<dbReference type="CDD" id="cd11378">
    <property type="entry name" value="DUF296"/>
    <property type="match status" value="1"/>
</dbReference>
<feature type="compositionally biased region" description="Polar residues" evidence="7">
    <location>
        <begin position="105"/>
        <end position="115"/>
    </location>
</feature>
<keyword evidence="5 6" id="KW-0539">Nucleus</keyword>
<evidence type="ECO:0000256" key="4">
    <source>
        <dbReference type="ARBA" id="ARBA00023163"/>
    </source>
</evidence>
<evidence type="ECO:0000256" key="3">
    <source>
        <dbReference type="ARBA" id="ARBA00023125"/>
    </source>
</evidence>
<keyword evidence="3 6" id="KW-0238">DNA-binding</keyword>
<dbReference type="Proteomes" id="UP001314170">
    <property type="component" value="Unassembled WGS sequence"/>
</dbReference>
<protein>
    <recommendedName>
        <fullName evidence="6">AT-hook motif nuclear-localized protein</fullName>
    </recommendedName>
</protein>
<dbReference type="SUPFAM" id="SSF117856">
    <property type="entry name" value="AF0104/ALDC/Ptd012-like"/>
    <property type="match status" value="1"/>
</dbReference>
<dbReference type="PANTHER" id="PTHR31500:SF98">
    <property type="entry name" value="AT-HOOK MOTIF NUCLEAR-LOCALIZED PROTEIN"/>
    <property type="match status" value="1"/>
</dbReference>
<keyword evidence="4 6" id="KW-0804">Transcription</keyword>
<name>A0AAV1SP96_9ROSI</name>
<evidence type="ECO:0000256" key="7">
    <source>
        <dbReference type="SAM" id="MobiDB-lite"/>
    </source>
</evidence>
<feature type="domain" description="PPC" evidence="8">
    <location>
        <begin position="139"/>
        <end position="203"/>
    </location>
</feature>
<dbReference type="PANTHER" id="PTHR31500">
    <property type="entry name" value="AT-HOOK MOTIF NUCLEAR-LOCALIZED PROTEIN 9"/>
    <property type="match status" value="1"/>
</dbReference>
<gene>
    <name evidence="9" type="ORF">DCAF_LOCUS25756</name>
</gene>
<dbReference type="AlphaFoldDB" id="A0AAV1SP96"/>
<reference evidence="9 10" key="1">
    <citation type="submission" date="2024-01" db="EMBL/GenBank/DDBJ databases">
        <authorList>
            <person name="Waweru B."/>
        </authorList>
    </citation>
    <scope>NUCLEOTIDE SEQUENCE [LARGE SCALE GENOMIC DNA]</scope>
</reference>
<evidence type="ECO:0000256" key="1">
    <source>
        <dbReference type="ARBA" id="ARBA00003687"/>
    </source>
</evidence>
<dbReference type="GO" id="GO:0005634">
    <property type="term" value="C:nucleus"/>
    <property type="evidence" value="ECO:0007669"/>
    <property type="project" value="UniProtKB-SubCell"/>
</dbReference>
<evidence type="ECO:0000256" key="6">
    <source>
        <dbReference type="RuleBase" id="RU367031"/>
    </source>
</evidence>
<evidence type="ECO:0000256" key="5">
    <source>
        <dbReference type="ARBA" id="ARBA00023242"/>
    </source>
</evidence>
<dbReference type="EMBL" id="CAWUPB010001195">
    <property type="protein sequence ID" value="CAK7355496.1"/>
    <property type="molecule type" value="Genomic_DNA"/>
</dbReference>
<dbReference type="InterPro" id="IPR005175">
    <property type="entry name" value="PPC_dom"/>
</dbReference>
<accession>A0AAV1SP96</accession>
<dbReference type="Gene3D" id="3.30.1330.80">
    <property type="entry name" value="Hypothetical protein, similar to alpha- acetolactate decarboxylase, domain 2"/>
    <property type="match status" value="1"/>
</dbReference>
<comment type="subcellular location">
    <subcellularLocation>
        <location evidence="6">Nucleus</location>
    </subcellularLocation>
</comment>
<dbReference type="Pfam" id="PF03479">
    <property type="entry name" value="PCC"/>
    <property type="match status" value="1"/>
</dbReference>
<organism evidence="9 10">
    <name type="scientific">Dovyalis caffra</name>
    <dbReference type="NCBI Taxonomy" id="77055"/>
    <lineage>
        <taxon>Eukaryota</taxon>
        <taxon>Viridiplantae</taxon>
        <taxon>Streptophyta</taxon>
        <taxon>Embryophyta</taxon>
        <taxon>Tracheophyta</taxon>
        <taxon>Spermatophyta</taxon>
        <taxon>Magnoliopsida</taxon>
        <taxon>eudicotyledons</taxon>
        <taxon>Gunneridae</taxon>
        <taxon>Pentapetalae</taxon>
        <taxon>rosids</taxon>
        <taxon>fabids</taxon>
        <taxon>Malpighiales</taxon>
        <taxon>Salicaceae</taxon>
        <taxon>Flacourtieae</taxon>
        <taxon>Dovyalis</taxon>
    </lineage>
</organism>
<evidence type="ECO:0000259" key="8">
    <source>
        <dbReference type="PROSITE" id="PS51742"/>
    </source>
</evidence>
<keyword evidence="10" id="KW-1185">Reference proteome</keyword>
<evidence type="ECO:0000313" key="10">
    <source>
        <dbReference type="Proteomes" id="UP001314170"/>
    </source>
</evidence>
<dbReference type="PRINTS" id="PR00929">
    <property type="entry name" value="ATHOOK"/>
</dbReference>
<dbReference type="GO" id="GO:0003680">
    <property type="term" value="F:minor groove of adenine-thymine-rich DNA binding"/>
    <property type="evidence" value="ECO:0007669"/>
    <property type="project" value="UniProtKB-UniRule"/>
</dbReference>
<comment type="function">
    <text evidence="1 6">Transcription factor that specifically binds AT-rich DNA sequences related to the nuclear matrix attachment regions (MARs).</text>
</comment>
<dbReference type="InterPro" id="IPR039605">
    <property type="entry name" value="AHL"/>
</dbReference>
<comment type="domain">
    <text evidence="6">The PPC domain mediates interactions between AHL proteins.</text>
</comment>
<dbReference type="InterPro" id="IPR017956">
    <property type="entry name" value="AT_hook_DNA-bd_motif"/>
</dbReference>
<keyword evidence="2 6" id="KW-0805">Transcription regulation</keyword>
<feature type="region of interest" description="Disordered" evidence="7">
    <location>
        <begin position="105"/>
        <end position="140"/>
    </location>
</feature>
<dbReference type="SMART" id="SM00384">
    <property type="entry name" value="AT_hook"/>
    <property type="match status" value="2"/>
</dbReference>
<evidence type="ECO:0000256" key="2">
    <source>
        <dbReference type="ARBA" id="ARBA00023015"/>
    </source>
</evidence>
<dbReference type="PROSITE" id="PS51742">
    <property type="entry name" value="PPC"/>
    <property type="match status" value="1"/>
</dbReference>
<comment type="caution">
    <text evidence="9">The sequence shown here is derived from an EMBL/GenBank/DDBJ whole genome shotgun (WGS) entry which is preliminary data.</text>
</comment>
<sequence>MRAREPSDGGSYGGGMANMKLAFSDDTTAVYKPIMPPSFIASNTTDANDINDNFDHVVSSSNGGGGSRFDGLNMNLIEPTKRKRGRPRKYSLLESSHREENLFINSNTEFQSSPIMSKKPRGRPPGSGGKNQRAFNAHGSTGLGFTPHVIAVKTGEDVFSKIMAFSQNGGSGLCILSANGAVSNVTLHQATASCGTITYEVCR</sequence>
<proteinExistence type="predicted"/>
<evidence type="ECO:0000313" key="9">
    <source>
        <dbReference type="EMBL" id="CAK7355496.1"/>
    </source>
</evidence>